<reference evidence="1 2" key="1">
    <citation type="journal article" date="2014" name="Agronomy (Basel)">
        <title>A Draft Genome Sequence for Ensete ventricosum, the Drought-Tolerant Tree Against Hunger.</title>
        <authorList>
            <person name="Harrison J."/>
            <person name="Moore K.A."/>
            <person name="Paszkiewicz K."/>
            <person name="Jones T."/>
            <person name="Grant M."/>
            <person name="Ambacheew D."/>
            <person name="Muzemil S."/>
            <person name="Studholme D.J."/>
        </authorList>
    </citation>
    <scope>NUCLEOTIDE SEQUENCE [LARGE SCALE GENOMIC DNA]</scope>
</reference>
<dbReference type="Proteomes" id="UP000287651">
    <property type="component" value="Unassembled WGS sequence"/>
</dbReference>
<accession>A0A426ZQV7</accession>
<evidence type="ECO:0000313" key="2">
    <source>
        <dbReference type="Proteomes" id="UP000287651"/>
    </source>
</evidence>
<comment type="caution">
    <text evidence="1">The sequence shown here is derived from an EMBL/GenBank/DDBJ whole genome shotgun (WGS) entry which is preliminary data.</text>
</comment>
<evidence type="ECO:0000313" key="1">
    <source>
        <dbReference type="EMBL" id="RRT66407.1"/>
    </source>
</evidence>
<dbReference type="EMBL" id="AMZH03005428">
    <property type="protein sequence ID" value="RRT66407.1"/>
    <property type="molecule type" value="Genomic_DNA"/>
</dbReference>
<dbReference type="AlphaFoldDB" id="A0A426ZQV7"/>
<sequence length="103" mass="11029">MLSLTSTIPSGVADSYGESVGAEVWCEGMTHHAALMVRCGSSTVEAFDRFHLGCRRGYGAGAANWGKLNEHVADSRTRMLSRLTDVVSVSQGRSLCGLHESEL</sequence>
<protein>
    <submittedName>
        <fullName evidence="1">Uncharacterized protein</fullName>
    </submittedName>
</protein>
<organism evidence="1 2">
    <name type="scientific">Ensete ventricosum</name>
    <name type="common">Abyssinian banana</name>
    <name type="synonym">Musa ensete</name>
    <dbReference type="NCBI Taxonomy" id="4639"/>
    <lineage>
        <taxon>Eukaryota</taxon>
        <taxon>Viridiplantae</taxon>
        <taxon>Streptophyta</taxon>
        <taxon>Embryophyta</taxon>
        <taxon>Tracheophyta</taxon>
        <taxon>Spermatophyta</taxon>
        <taxon>Magnoliopsida</taxon>
        <taxon>Liliopsida</taxon>
        <taxon>Zingiberales</taxon>
        <taxon>Musaceae</taxon>
        <taxon>Ensete</taxon>
    </lineage>
</organism>
<gene>
    <name evidence="1" type="ORF">B296_00002603</name>
</gene>
<proteinExistence type="predicted"/>
<name>A0A426ZQV7_ENSVE</name>